<gene>
    <name evidence="1" type="ORF">CASFOL_030675</name>
</gene>
<dbReference type="PANTHER" id="PTHR24092">
    <property type="entry name" value="PROBABLE PHOSPHOLIPID-TRANSPORTING ATPASE"/>
    <property type="match status" value="1"/>
</dbReference>
<comment type="caution">
    <text evidence="1">The sequence shown here is derived from an EMBL/GenBank/DDBJ whole genome shotgun (WGS) entry which is preliminary data.</text>
</comment>
<evidence type="ECO:0000313" key="1">
    <source>
        <dbReference type="EMBL" id="KAL3625221.1"/>
    </source>
</evidence>
<keyword evidence="2" id="KW-1185">Reference proteome</keyword>
<dbReference type="AlphaFoldDB" id="A0ABD3C605"/>
<evidence type="ECO:0000313" key="2">
    <source>
        <dbReference type="Proteomes" id="UP001632038"/>
    </source>
</evidence>
<dbReference type="Proteomes" id="UP001632038">
    <property type="component" value="Unassembled WGS sequence"/>
</dbReference>
<organism evidence="1 2">
    <name type="scientific">Castilleja foliolosa</name>
    <dbReference type="NCBI Taxonomy" id="1961234"/>
    <lineage>
        <taxon>Eukaryota</taxon>
        <taxon>Viridiplantae</taxon>
        <taxon>Streptophyta</taxon>
        <taxon>Embryophyta</taxon>
        <taxon>Tracheophyta</taxon>
        <taxon>Spermatophyta</taxon>
        <taxon>Magnoliopsida</taxon>
        <taxon>eudicotyledons</taxon>
        <taxon>Gunneridae</taxon>
        <taxon>Pentapetalae</taxon>
        <taxon>asterids</taxon>
        <taxon>lamiids</taxon>
        <taxon>Lamiales</taxon>
        <taxon>Orobanchaceae</taxon>
        <taxon>Pedicularideae</taxon>
        <taxon>Castillejinae</taxon>
        <taxon>Castilleja</taxon>
    </lineage>
</organism>
<protein>
    <submittedName>
        <fullName evidence="1">Uncharacterized protein</fullName>
    </submittedName>
</protein>
<sequence>MGWAIGSFAGAFRSLKGSYSDGSGLNLRLDSRGCFSDLAEIRRWMVVDGVVKWRAGRRLLRGSPGDADPIYQRVANFYFLVTGILSVTSLAPYSAESAIVPLIVVIGATMAKEGIEDWRRKQQWVVLSNASKRGVWEINAFEIVNFPIPKMFLGIGRNHVT</sequence>
<dbReference type="EMBL" id="JAVIJP010000052">
    <property type="protein sequence ID" value="KAL3625221.1"/>
    <property type="molecule type" value="Genomic_DNA"/>
</dbReference>
<proteinExistence type="predicted"/>
<accession>A0ABD3C605</accession>
<dbReference type="PANTHER" id="PTHR24092:SF175">
    <property type="entry name" value="PHOSPHOLIPID-TRANSPORTING ATPASE"/>
    <property type="match status" value="1"/>
</dbReference>
<name>A0ABD3C605_9LAMI</name>
<reference evidence="2" key="1">
    <citation type="journal article" date="2024" name="IScience">
        <title>Strigolactones Initiate the Formation of Haustorium-like Structures in Castilleja.</title>
        <authorList>
            <person name="Buerger M."/>
            <person name="Peterson D."/>
            <person name="Chory J."/>
        </authorList>
    </citation>
    <scope>NUCLEOTIDE SEQUENCE [LARGE SCALE GENOMIC DNA]</scope>
</reference>